<protein>
    <submittedName>
        <fullName evidence="2">Lactate utilization protein C</fullName>
    </submittedName>
</protein>
<proteinExistence type="predicted"/>
<dbReference type="PANTHER" id="PTHR43682">
    <property type="entry name" value="LACTATE UTILIZATION PROTEIN C"/>
    <property type="match status" value="1"/>
</dbReference>
<dbReference type="Gene3D" id="3.40.50.10420">
    <property type="entry name" value="NagB/RpiA/CoA transferase-like"/>
    <property type="match status" value="1"/>
</dbReference>
<dbReference type="EMBL" id="FWFR01000001">
    <property type="protein sequence ID" value="SLN21072.1"/>
    <property type="molecule type" value="Genomic_DNA"/>
</dbReference>
<evidence type="ECO:0000313" key="3">
    <source>
        <dbReference type="Proteomes" id="UP000193200"/>
    </source>
</evidence>
<sequence>MTVSSREKILSGIRRGLKRGPLEGSARDAVEARLADLKRNLIPARGQLDRAGQLRLFREMAEMLDATVEIVDGPDAVPAAVDGFLGRHNLPKTLRMAPHETLEALPWAEKAPLLELNRGAARVEDQAGLGMAFAGVAETGTLVFLSGGNSPATVNFLPDNHVAVLRASDIAGAYEEVWTRIRADREPGTLPRTVNLISGPSRTADIEQMLIKGAHGPRRLHIIIVPDDEAA</sequence>
<dbReference type="PANTHER" id="PTHR43682:SF1">
    <property type="entry name" value="LACTATE UTILIZATION PROTEIN C"/>
    <property type="match status" value="1"/>
</dbReference>
<accession>A0A1Y5RMM1</accession>
<dbReference type="InterPro" id="IPR024185">
    <property type="entry name" value="FTHF_cligase-like_sf"/>
</dbReference>
<reference evidence="2 3" key="1">
    <citation type="submission" date="2017-03" db="EMBL/GenBank/DDBJ databases">
        <authorList>
            <person name="Afonso C.L."/>
            <person name="Miller P.J."/>
            <person name="Scott M.A."/>
            <person name="Spackman E."/>
            <person name="Goraichik I."/>
            <person name="Dimitrov K.M."/>
            <person name="Suarez D.L."/>
            <person name="Swayne D.E."/>
        </authorList>
    </citation>
    <scope>NUCLEOTIDE SEQUENCE [LARGE SCALE GENOMIC DNA]</scope>
    <source>
        <strain evidence="2 3">CECT 7691</strain>
    </source>
</reference>
<dbReference type="SUPFAM" id="SSF100950">
    <property type="entry name" value="NagB/RpiA/CoA transferase-like"/>
    <property type="match status" value="1"/>
</dbReference>
<dbReference type="InterPro" id="IPR003741">
    <property type="entry name" value="LUD_dom"/>
</dbReference>
<evidence type="ECO:0000313" key="2">
    <source>
        <dbReference type="EMBL" id="SLN21072.1"/>
    </source>
</evidence>
<dbReference type="Proteomes" id="UP000193200">
    <property type="component" value="Unassembled WGS sequence"/>
</dbReference>
<dbReference type="OrthoDB" id="9794157at2"/>
<name>A0A1Y5RMM1_9PROT</name>
<evidence type="ECO:0000259" key="1">
    <source>
        <dbReference type="Pfam" id="PF02589"/>
    </source>
</evidence>
<dbReference type="RefSeq" id="WP_085881861.1">
    <property type="nucleotide sequence ID" value="NZ_FWFR01000001.1"/>
</dbReference>
<keyword evidence="3" id="KW-1185">Reference proteome</keyword>
<feature type="domain" description="LUD" evidence="1">
    <location>
        <begin position="59"/>
        <end position="225"/>
    </location>
</feature>
<dbReference type="InterPro" id="IPR037171">
    <property type="entry name" value="NagB/RpiA_transferase-like"/>
</dbReference>
<organism evidence="2 3">
    <name type="scientific">Oceanibacterium hippocampi</name>
    <dbReference type="NCBI Taxonomy" id="745714"/>
    <lineage>
        <taxon>Bacteria</taxon>
        <taxon>Pseudomonadati</taxon>
        <taxon>Pseudomonadota</taxon>
        <taxon>Alphaproteobacteria</taxon>
        <taxon>Sneathiellales</taxon>
        <taxon>Sneathiellaceae</taxon>
        <taxon>Oceanibacterium</taxon>
    </lineage>
</organism>
<dbReference type="AlphaFoldDB" id="A0A1Y5RMM1"/>
<dbReference type="Pfam" id="PF02589">
    <property type="entry name" value="LUD_dom"/>
    <property type="match status" value="1"/>
</dbReference>
<gene>
    <name evidence="2" type="primary">lutC</name>
    <name evidence="2" type="ORF">OCH7691_00526</name>
</gene>
<dbReference type="InParanoid" id="A0A1Y5RMM1"/>